<proteinExistence type="predicted"/>
<evidence type="ECO:0000313" key="3">
    <source>
        <dbReference type="Proteomes" id="UP000297597"/>
    </source>
</evidence>
<dbReference type="InterPro" id="IPR021338">
    <property type="entry name" value="DUF2953"/>
</dbReference>
<dbReference type="AlphaFoldDB" id="A0A4Y7RN32"/>
<dbReference type="OrthoDB" id="1953500at2"/>
<protein>
    <recommendedName>
        <fullName evidence="4">DUF2953 domain-containing protein</fullName>
    </recommendedName>
</protein>
<gene>
    <name evidence="2" type="ORF">Pmgp_02554</name>
</gene>
<evidence type="ECO:0000256" key="1">
    <source>
        <dbReference type="SAM" id="Phobius"/>
    </source>
</evidence>
<sequence>MGRAYLLVILAAFFLLVIFLSKITMQLRYRRSGKDDHFALDFSLWRGIIHYKLEIPIIKKHAVEREKTGRRFSLGSLLRPVLRPAFKIRTELEGKGGRAITEEKAKIPVPGPAKMVELFLNAVRKFKKYYPTVLFMLQRVKLSRFHWQTEIGSEEPSQTGILVGTAWGLKGFLLSLIYCLFYPGVRPVVSIKPSYDKVCFNTSVDCIFEVRIGHIIFTGFKMLVVKLK</sequence>
<dbReference type="RefSeq" id="WP_134214370.1">
    <property type="nucleotide sequence ID" value="NZ_QFFZ01000031.1"/>
</dbReference>
<keyword evidence="1" id="KW-1133">Transmembrane helix</keyword>
<comment type="caution">
    <text evidence="2">The sequence shown here is derived from an EMBL/GenBank/DDBJ whole genome shotgun (WGS) entry which is preliminary data.</text>
</comment>
<accession>A0A4Y7RN32</accession>
<keyword evidence="1" id="KW-0472">Membrane</keyword>
<evidence type="ECO:0008006" key="4">
    <source>
        <dbReference type="Google" id="ProtNLM"/>
    </source>
</evidence>
<evidence type="ECO:0000313" key="2">
    <source>
        <dbReference type="EMBL" id="TEB10149.1"/>
    </source>
</evidence>
<dbReference type="Proteomes" id="UP000297597">
    <property type="component" value="Unassembled WGS sequence"/>
</dbReference>
<reference evidence="2 3" key="1">
    <citation type="journal article" date="2018" name="Environ. Microbiol.">
        <title>Novel energy conservation strategies and behaviour of Pelotomaculum schinkii driving syntrophic propionate catabolism.</title>
        <authorList>
            <person name="Hidalgo-Ahumada C.A.P."/>
            <person name="Nobu M.K."/>
            <person name="Narihiro T."/>
            <person name="Tamaki H."/>
            <person name="Liu W.T."/>
            <person name="Kamagata Y."/>
            <person name="Stams A.J.M."/>
            <person name="Imachi H."/>
            <person name="Sousa D.Z."/>
        </authorList>
    </citation>
    <scope>NUCLEOTIDE SEQUENCE [LARGE SCALE GENOMIC DNA]</scope>
    <source>
        <strain evidence="2 3">MGP</strain>
    </source>
</reference>
<organism evidence="2 3">
    <name type="scientific">Pelotomaculum propionicicum</name>
    <dbReference type="NCBI Taxonomy" id="258475"/>
    <lineage>
        <taxon>Bacteria</taxon>
        <taxon>Bacillati</taxon>
        <taxon>Bacillota</taxon>
        <taxon>Clostridia</taxon>
        <taxon>Eubacteriales</taxon>
        <taxon>Desulfotomaculaceae</taxon>
        <taxon>Pelotomaculum</taxon>
    </lineage>
</organism>
<dbReference type="Pfam" id="PF11167">
    <property type="entry name" value="DUF2953"/>
    <property type="match status" value="1"/>
</dbReference>
<feature type="transmembrane region" description="Helical" evidence="1">
    <location>
        <begin position="6"/>
        <end position="25"/>
    </location>
</feature>
<keyword evidence="3" id="KW-1185">Reference proteome</keyword>
<keyword evidence="1" id="KW-0812">Transmembrane</keyword>
<dbReference type="EMBL" id="QFFZ01000031">
    <property type="protein sequence ID" value="TEB10149.1"/>
    <property type="molecule type" value="Genomic_DNA"/>
</dbReference>
<name>A0A4Y7RN32_9FIRM</name>